<evidence type="ECO:0000256" key="3">
    <source>
        <dbReference type="ARBA" id="ARBA00023274"/>
    </source>
</evidence>
<keyword evidence="5" id="KW-0496">Mitochondrion</keyword>
<dbReference type="KEGG" id="dfa:Difao_mp36"/>
<dbReference type="GeneID" id="6276288"/>
<gene>
    <name evidence="5" type="primary">rpl14</name>
</gene>
<accession>B2XX98</accession>
<dbReference type="SUPFAM" id="SSF50193">
    <property type="entry name" value="Ribosomal protein L14"/>
    <property type="match status" value="1"/>
</dbReference>
<dbReference type="RefSeq" id="YP_001876546.1">
    <property type="nucleotide sequence ID" value="NC_010653.1"/>
</dbReference>
<evidence type="ECO:0000256" key="1">
    <source>
        <dbReference type="ARBA" id="ARBA00010745"/>
    </source>
</evidence>
<dbReference type="Pfam" id="PF00238">
    <property type="entry name" value="Ribosomal_L14"/>
    <property type="match status" value="1"/>
</dbReference>
<comment type="similarity">
    <text evidence="1 4">Belongs to the universal ribosomal protein uL14 family.</text>
</comment>
<dbReference type="CDD" id="cd00337">
    <property type="entry name" value="Ribosomal_uL14"/>
    <property type="match status" value="1"/>
</dbReference>
<proteinExistence type="inferred from homology"/>
<evidence type="ECO:0000313" key="5">
    <source>
        <dbReference type="EMBL" id="ABX45220.1"/>
    </source>
</evidence>
<name>B2XX98_CACFS</name>
<dbReference type="InterPro" id="IPR000218">
    <property type="entry name" value="Ribosomal_uL14"/>
</dbReference>
<protein>
    <submittedName>
        <fullName evidence="5">Ribosomal protein L14</fullName>
    </submittedName>
</protein>
<dbReference type="GO" id="GO:0003735">
    <property type="term" value="F:structural constituent of ribosome"/>
    <property type="evidence" value="ECO:0007669"/>
    <property type="project" value="InterPro"/>
</dbReference>
<reference evidence="5" key="1">
    <citation type="journal article" date="2008" name="Mol. Biol. Evol.">
        <title>Mitochondrial genome evolution in the social amoebae.</title>
        <authorList>
            <person name="Heidel A.J."/>
            <person name="Gloeckner G."/>
        </authorList>
    </citation>
    <scope>NUCLEOTIDE SEQUENCE</scope>
    <source>
        <strain evidence="5">SH3</strain>
    </source>
</reference>
<dbReference type="InterPro" id="IPR036853">
    <property type="entry name" value="Ribosomal_uL14_sf"/>
</dbReference>
<dbReference type="AlphaFoldDB" id="B2XX98"/>
<dbReference type="PANTHER" id="PTHR11761">
    <property type="entry name" value="50S/60S RIBOSOMAL PROTEIN L14/L23"/>
    <property type="match status" value="1"/>
</dbReference>
<dbReference type="PANTHER" id="PTHR11761:SF3">
    <property type="entry name" value="LARGE RIBOSOMAL SUBUNIT PROTEIN UL14M"/>
    <property type="match status" value="1"/>
</dbReference>
<evidence type="ECO:0000256" key="2">
    <source>
        <dbReference type="ARBA" id="ARBA00022980"/>
    </source>
</evidence>
<dbReference type="Gene3D" id="2.40.150.20">
    <property type="entry name" value="Ribosomal protein L14"/>
    <property type="match status" value="1"/>
</dbReference>
<evidence type="ECO:0000256" key="4">
    <source>
        <dbReference type="RuleBase" id="RU003949"/>
    </source>
</evidence>
<keyword evidence="3 4" id="KW-0687">Ribonucleoprotein</keyword>
<dbReference type="GO" id="GO:0070180">
    <property type="term" value="F:large ribosomal subunit rRNA binding"/>
    <property type="evidence" value="ECO:0007669"/>
    <property type="project" value="TreeGrafter"/>
</dbReference>
<dbReference type="EMBL" id="EU275727">
    <property type="protein sequence ID" value="ABX45220.1"/>
    <property type="molecule type" value="Genomic_DNA"/>
</dbReference>
<sequence length="125" mass="13870">MIIKGSYMNVVDNTGAGMVQCIQLLKKKQTSRLIIGDLGVVVVKGMDVDMEKLKVKKHDVVYGIIIRTKQPVVRNSGIVIKNNLNGLILLNKKCEPLGSRIVGIIFEDVAKSRYLKTLVLSKHLI</sequence>
<geneLocation type="mitochondrion" evidence="5"/>
<dbReference type="HAMAP" id="MF_01367">
    <property type="entry name" value="Ribosomal_uL14"/>
    <property type="match status" value="1"/>
</dbReference>
<organism evidence="5">
    <name type="scientific">Cavenderia fasciculata</name>
    <name type="common">Slime mold</name>
    <name type="synonym">Dictyostelium fasciculatum</name>
    <dbReference type="NCBI Taxonomy" id="261658"/>
    <lineage>
        <taxon>Eukaryota</taxon>
        <taxon>Amoebozoa</taxon>
        <taxon>Evosea</taxon>
        <taxon>Eumycetozoa</taxon>
        <taxon>Dictyostelia</taxon>
        <taxon>Acytosteliales</taxon>
        <taxon>Cavenderiaceae</taxon>
        <taxon>Cavenderia</taxon>
    </lineage>
</organism>
<dbReference type="GO" id="GO:0006412">
    <property type="term" value="P:translation"/>
    <property type="evidence" value="ECO:0007669"/>
    <property type="project" value="InterPro"/>
</dbReference>
<dbReference type="GO" id="GO:0005762">
    <property type="term" value="C:mitochondrial large ribosomal subunit"/>
    <property type="evidence" value="ECO:0007669"/>
    <property type="project" value="TreeGrafter"/>
</dbReference>
<keyword evidence="2 4" id="KW-0689">Ribosomal protein</keyword>
<dbReference type="SMART" id="SM01374">
    <property type="entry name" value="Ribosomal_L14"/>
    <property type="match status" value="1"/>
</dbReference>